<evidence type="ECO:0000313" key="1">
    <source>
        <dbReference type="EMBL" id="JAT23141.1"/>
    </source>
</evidence>
<organism evidence="1">
    <name type="scientific">Graphocephala atropunctata</name>
    <dbReference type="NCBI Taxonomy" id="36148"/>
    <lineage>
        <taxon>Eukaryota</taxon>
        <taxon>Metazoa</taxon>
        <taxon>Ecdysozoa</taxon>
        <taxon>Arthropoda</taxon>
        <taxon>Hexapoda</taxon>
        <taxon>Insecta</taxon>
        <taxon>Pterygota</taxon>
        <taxon>Neoptera</taxon>
        <taxon>Paraneoptera</taxon>
        <taxon>Hemiptera</taxon>
        <taxon>Auchenorrhyncha</taxon>
        <taxon>Membracoidea</taxon>
        <taxon>Cicadellidae</taxon>
        <taxon>Cicadellinae</taxon>
        <taxon>Cicadellini</taxon>
        <taxon>Graphocephala</taxon>
    </lineage>
</organism>
<accession>A0A1B6LHH4</accession>
<dbReference type="AlphaFoldDB" id="A0A1B6LHH4"/>
<protein>
    <submittedName>
        <fullName evidence="1">Uncharacterized protein</fullName>
    </submittedName>
</protein>
<reference evidence="1" key="1">
    <citation type="submission" date="2015-11" db="EMBL/GenBank/DDBJ databases">
        <title>De novo transcriptome assembly of four potential Pierce s Disease insect vectors from Arizona vineyards.</title>
        <authorList>
            <person name="Tassone E.E."/>
        </authorList>
    </citation>
    <scope>NUCLEOTIDE SEQUENCE</scope>
</reference>
<proteinExistence type="predicted"/>
<sequence>FCKIPFTRRDEQIENKIIQNVAKIMFRISVTLKENLIDPYKNSKYITTSRMMDISKSMLGCLNTIIDIQENSTAAGCGARDNHLKTTSRWTMRALDDII</sequence>
<name>A0A1B6LHH4_9HEMI</name>
<dbReference type="EMBL" id="GEBQ01016836">
    <property type="protein sequence ID" value="JAT23141.1"/>
    <property type="molecule type" value="Transcribed_RNA"/>
</dbReference>
<feature type="non-terminal residue" evidence="1">
    <location>
        <position position="1"/>
    </location>
</feature>
<feature type="non-terminal residue" evidence="1">
    <location>
        <position position="99"/>
    </location>
</feature>
<gene>
    <name evidence="1" type="ORF">g.7262</name>
</gene>